<evidence type="ECO:0000313" key="1">
    <source>
        <dbReference type="EMBL" id="RUS30353.1"/>
    </source>
</evidence>
<gene>
    <name evidence="1" type="ORF">BC938DRAFT_479498</name>
</gene>
<accession>A0A433QKN7</accession>
<keyword evidence="2" id="KW-1185">Reference proteome</keyword>
<protein>
    <submittedName>
        <fullName evidence="1">Uncharacterized protein</fullName>
    </submittedName>
</protein>
<evidence type="ECO:0000313" key="2">
    <source>
        <dbReference type="Proteomes" id="UP000274822"/>
    </source>
</evidence>
<comment type="caution">
    <text evidence="1">The sequence shown here is derived from an EMBL/GenBank/DDBJ whole genome shotgun (WGS) entry which is preliminary data.</text>
</comment>
<dbReference type="EMBL" id="RBNJ01003973">
    <property type="protein sequence ID" value="RUS30353.1"/>
    <property type="molecule type" value="Genomic_DNA"/>
</dbReference>
<organism evidence="1 2">
    <name type="scientific">Jimgerdemannia flammicorona</name>
    <dbReference type="NCBI Taxonomy" id="994334"/>
    <lineage>
        <taxon>Eukaryota</taxon>
        <taxon>Fungi</taxon>
        <taxon>Fungi incertae sedis</taxon>
        <taxon>Mucoromycota</taxon>
        <taxon>Mucoromycotina</taxon>
        <taxon>Endogonomycetes</taxon>
        <taxon>Endogonales</taxon>
        <taxon>Endogonaceae</taxon>
        <taxon>Jimgerdemannia</taxon>
    </lineage>
</organism>
<dbReference type="Proteomes" id="UP000274822">
    <property type="component" value="Unassembled WGS sequence"/>
</dbReference>
<proteinExistence type="predicted"/>
<dbReference type="AlphaFoldDB" id="A0A433QKN7"/>
<name>A0A433QKN7_9FUNG</name>
<sequence>MHFPESSVMRKSAFPKLVTLPTSSTLRTVCITSRKSLVLTFLSAKILFFIHFELLLPSSSGENILDSIKSYRERRKYTSTFEQKADGIMFAHLTRSLVEIGHLEMSGGYDHKEIPRSTWDGCCKGPVAALIC</sequence>
<reference evidence="1 2" key="1">
    <citation type="journal article" date="2018" name="New Phytol.">
        <title>Phylogenomics of Endogonaceae and evolution of mycorrhizas within Mucoromycota.</title>
        <authorList>
            <person name="Chang Y."/>
            <person name="Desiro A."/>
            <person name="Na H."/>
            <person name="Sandor L."/>
            <person name="Lipzen A."/>
            <person name="Clum A."/>
            <person name="Barry K."/>
            <person name="Grigoriev I.V."/>
            <person name="Martin F.M."/>
            <person name="Stajich J.E."/>
            <person name="Smith M.E."/>
            <person name="Bonito G."/>
            <person name="Spatafora J.W."/>
        </authorList>
    </citation>
    <scope>NUCLEOTIDE SEQUENCE [LARGE SCALE GENOMIC DNA]</scope>
    <source>
        <strain evidence="1 2">AD002</strain>
    </source>
</reference>